<dbReference type="HOGENOM" id="CLU_1351117_0_0_1"/>
<dbReference type="AlphaFoldDB" id="L1IL40"/>
<organism evidence="1">
    <name type="scientific">Guillardia theta (strain CCMP2712)</name>
    <name type="common">Cryptophyte</name>
    <dbReference type="NCBI Taxonomy" id="905079"/>
    <lineage>
        <taxon>Eukaryota</taxon>
        <taxon>Cryptophyceae</taxon>
        <taxon>Pyrenomonadales</taxon>
        <taxon>Geminigeraceae</taxon>
        <taxon>Guillardia</taxon>
    </lineage>
</organism>
<dbReference type="GeneID" id="17293762"/>
<name>L1IL40_GUITC</name>
<gene>
    <name evidence="1" type="ORF">GUITHDRAFT_116839</name>
</gene>
<evidence type="ECO:0000313" key="1">
    <source>
        <dbReference type="EMBL" id="EKX36973.1"/>
    </source>
</evidence>
<dbReference type="EMBL" id="JH993065">
    <property type="protein sequence ID" value="EKX36973.1"/>
    <property type="molecule type" value="Genomic_DNA"/>
</dbReference>
<protein>
    <submittedName>
        <fullName evidence="1 2">Uncharacterized protein</fullName>
    </submittedName>
</protein>
<dbReference type="EnsemblProtists" id="EKX36973">
    <property type="protein sequence ID" value="EKX36973"/>
    <property type="gene ID" value="GUITHDRAFT_116839"/>
</dbReference>
<dbReference type="KEGG" id="gtt:GUITHDRAFT_116839"/>
<dbReference type="RefSeq" id="XP_005823953.1">
    <property type="nucleotide sequence ID" value="XM_005823896.1"/>
</dbReference>
<sequence>MTFPMTPRYVPRATGFPAETPQLELPLLSMVRPSASFENKRIALAFAHMVTSPAPASGPARQAVCRTGRYSLYDALSACCPSSVINQDPYVGKYGLRAIEFCKVVESDGFLKVRHQGLSDAGAEEVRYVYAGRRWRDPRDEEDMRALREAWEELAGSSTIFAGQCGAVAAASERDEEAGGGGEATAAGRGGELNVIAFVFINV</sequence>
<dbReference type="Proteomes" id="UP000011087">
    <property type="component" value="Unassembled WGS sequence"/>
</dbReference>
<reference evidence="3" key="2">
    <citation type="submission" date="2012-11" db="EMBL/GenBank/DDBJ databases">
        <authorList>
            <person name="Kuo A."/>
            <person name="Curtis B.A."/>
            <person name="Tanifuji G."/>
            <person name="Burki F."/>
            <person name="Gruber A."/>
            <person name="Irimia M."/>
            <person name="Maruyama S."/>
            <person name="Arias M.C."/>
            <person name="Ball S.G."/>
            <person name="Gile G.H."/>
            <person name="Hirakawa Y."/>
            <person name="Hopkins J.F."/>
            <person name="Rensing S.A."/>
            <person name="Schmutz J."/>
            <person name="Symeonidi A."/>
            <person name="Elias M."/>
            <person name="Eveleigh R.J."/>
            <person name="Herman E.K."/>
            <person name="Klute M.J."/>
            <person name="Nakayama T."/>
            <person name="Obornik M."/>
            <person name="Reyes-Prieto A."/>
            <person name="Armbrust E.V."/>
            <person name="Aves S.J."/>
            <person name="Beiko R.G."/>
            <person name="Coutinho P."/>
            <person name="Dacks J.B."/>
            <person name="Durnford D.G."/>
            <person name="Fast N.M."/>
            <person name="Green B.R."/>
            <person name="Grisdale C."/>
            <person name="Hempe F."/>
            <person name="Henrissat B."/>
            <person name="Hoppner M.P."/>
            <person name="Ishida K.-I."/>
            <person name="Kim E."/>
            <person name="Koreny L."/>
            <person name="Kroth P.G."/>
            <person name="Liu Y."/>
            <person name="Malik S.-B."/>
            <person name="Maier U.G."/>
            <person name="McRose D."/>
            <person name="Mock T."/>
            <person name="Neilson J.A."/>
            <person name="Onodera N.T."/>
            <person name="Poole A.M."/>
            <person name="Pritham E.J."/>
            <person name="Richards T.A."/>
            <person name="Rocap G."/>
            <person name="Roy S.W."/>
            <person name="Sarai C."/>
            <person name="Schaack S."/>
            <person name="Shirato S."/>
            <person name="Slamovits C.H."/>
            <person name="Spencer D.F."/>
            <person name="Suzuki S."/>
            <person name="Worden A.Z."/>
            <person name="Zauner S."/>
            <person name="Barry K."/>
            <person name="Bell C."/>
            <person name="Bharti A.K."/>
            <person name="Crow J.A."/>
            <person name="Grimwood J."/>
            <person name="Kramer R."/>
            <person name="Lindquist E."/>
            <person name="Lucas S."/>
            <person name="Salamov A."/>
            <person name="McFadden G.I."/>
            <person name="Lane C.E."/>
            <person name="Keeling P.J."/>
            <person name="Gray M.W."/>
            <person name="Grigoriev I.V."/>
            <person name="Archibald J.M."/>
        </authorList>
    </citation>
    <scope>NUCLEOTIDE SEQUENCE</scope>
    <source>
        <strain evidence="3">CCMP2712</strain>
    </source>
</reference>
<proteinExistence type="predicted"/>
<accession>L1IL40</accession>
<dbReference type="PaxDb" id="55529-EKX36973"/>
<keyword evidence="3" id="KW-1185">Reference proteome</keyword>
<evidence type="ECO:0000313" key="3">
    <source>
        <dbReference type="Proteomes" id="UP000011087"/>
    </source>
</evidence>
<reference evidence="2" key="3">
    <citation type="submission" date="2016-03" db="UniProtKB">
        <authorList>
            <consortium name="EnsemblProtists"/>
        </authorList>
    </citation>
    <scope>IDENTIFICATION</scope>
</reference>
<reference evidence="1 3" key="1">
    <citation type="journal article" date="2012" name="Nature">
        <title>Algal genomes reveal evolutionary mosaicism and the fate of nucleomorphs.</title>
        <authorList>
            <consortium name="DOE Joint Genome Institute"/>
            <person name="Curtis B.A."/>
            <person name="Tanifuji G."/>
            <person name="Burki F."/>
            <person name="Gruber A."/>
            <person name="Irimia M."/>
            <person name="Maruyama S."/>
            <person name="Arias M.C."/>
            <person name="Ball S.G."/>
            <person name="Gile G.H."/>
            <person name="Hirakawa Y."/>
            <person name="Hopkins J.F."/>
            <person name="Kuo A."/>
            <person name="Rensing S.A."/>
            <person name="Schmutz J."/>
            <person name="Symeonidi A."/>
            <person name="Elias M."/>
            <person name="Eveleigh R.J."/>
            <person name="Herman E.K."/>
            <person name="Klute M.J."/>
            <person name="Nakayama T."/>
            <person name="Obornik M."/>
            <person name="Reyes-Prieto A."/>
            <person name="Armbrust E.V."/>
            <person name="Aves S.J."/>
            <person name="Beiko R.G."/>
            <person name="Coutinho P."/>
            <person name="Dacks J.B."/>
            <person name="Durnford D.G."/>
            <person name="Fast N.M."/>
            <person name="Green B.R."/>
            <person name="Grisdale C.J."/>
            <person name="Hempel F."/>
            <person name="Henrissat B."/>
            <person name="Hoppner M.P."/>
            <person name="Ishida K."/>
            <person name="Kim E."/>
            <person name="Koreny L."/>
            <person name="Kroth P.G."/>
            <person name="Liu Y."/>
            <person name="Malik S.B."/>
            <person name="Maier U.G."/>
            <person name="McRose D."/>
            <person name="Mock T."/>
            <person name="Neilson J.A."/>
            <person name="Onodera N.T."/>
            <person name="Poole A.M."/>
            <person name="Pritham E.J."/>
            <person name="Richards T.A."/>
            <person name="Rocap G."/>
            <person name="Roy S.W."/>
            <person name="Sarai C."/>
            <person name="Schaack S."/>
            <person name="Shirato S."/>
            <person name="Slamovits C.H."/>
            <person name="Spencer D.F."/>
            <person name="Suzuki S."/>
            <person name="Worden A.Z."/>
            <person name="Zauner S."/>
            <person name="Barry K."/>
            <person name="Bell C."/>
            <person name="Bharti A.K."/>
            <person name="Crow J.A."/>
            <person name="Grimwood J."/>
            <person name="Kramer R."/>
            <person name="Lindquist E."/>
            <person name="Lucas S."/>
            <person name="Salamov A."/>
            <person name="McFadden G.I."/>
            <person name="Lane C.E."/>
            <person name="Keeling P.J."/>
            <person name="Gray M.W."/>
            <person name="Grigoriev I.V."/>
            <person name="Archibald J.M."/>
        </authorList>
    </citation>
    <scope>NUCLEOTIDE SEQUENCE</scope>
    <source>
        <strain evidence="1 3">CCMP2712</strain>
    </source>
</reference>
<evidence type="ECO:0000313" key="2">
    <source>
        <dbReference type="EnsemblProtists" id="EKX36973"/>
    </source>
</evidence>